<accession>A0A8X7WWI7</accession>
<feature type="compositionally biased region" description="Low complexity" evidence="1">
    <location>
        <begin position="159"/>
        <end position="168"/>
    </location>
</feature>
<name>A0A8X7WWI7_POLSE</name>
<organism evidence="3 4">
    <name type="scientific">Polypterus senegalus</name>
    <name type="common">Senegal bichir</name>
    <dbReference type="NCBI Taxonomy" id="55291"/>
    <lineage>
        <taxon>Eukaryota</taxon>
        <taxon>Metazoa</taxon>
        <taxon>Chordata</taxon>
        <taxon>Craniata</taxon>
        <taxon>Vertebrata</taxon>
        <taxon>Euteleostomi</taxon>
        <taxon>Actinopterygii</taxon>
        <taxon>Polypteriformes</taxon>
        <taxon>Polypteridae</taxon>
        <taxon>Polypterus</taxon>
    </lineage>
</organism>
<dbReference type="Proteomes" id="UP000886611">
    <property type="component" value="Unassembled WGS sequence"/>
</dbReference>
<dbReference type="GO" id="GO:0007165">
    <property type="term" value="P:signal transduction"/>
    <property type="evidence" value="ECO:0007669"/>
    <property type="project" value="TreeGrafter"/>
</dbReference>
<gene>
    <name evidence="3" type="primary">Magi1_2</name>
    <name evidence="3" type="ORF">GTO96_0007334</name>
</gene>
<feature type="region of interest" description="Disordered" evidence="1">
    <location>
        <begin position="670"/>
        <end position="689"/>
    </location>
</feature>
<proteinExistence type="predicted"/>
<feature type="region of interest" description="Disordered" evidence="1">
    <location>
        <begin position="319"/>
        <end position="372"/>
    </location>
</feature>
<feature type="compositionally biased region" description="Basic and acidic residues" evidence="1">
    <location>
        <begin position="440"/>
        <end position="463"/>
    </location>
</feature>
<protein>
    <submittedName>
        <fullName evidence="3">MAGI1 protein</fullName>
    </submittedName>
</protein>
<dbReference type="PROSITE" id="PS50106">
    <property type="entry name" value="PDZ"/>
    <property type="match status" value="2"/>
</dbReference>
<dbReference type="EMBL" id="JAATIS010009265">
    <property type="protein sequence ID" value="KAG2456137.1"/>
    <property type="molecule type" value="Genomic_DNA"/>
</dbReference>
<feature type="compositionally biased region" description="Polar residues" evidence="1">
    <location>
        <begin position="361"/>
        <end position="372"/>
    </location>
</feature>
<dbReference type="AlphaFoldDB" id="A0A8X7WWI7"/>
<feature type="non-terminal residue" evidence="3">
    <location>
        <position position="1"/>
    </location>
</feature>
<dbReference type="CDD" id="cd06735">
    <property type="entry name" value="PDZ5_MAGI-1_3-like"/>
    <property type="match status" value="1"/>
</dbReference>
<dbReference type="InterPro" id="IPR036034">
    <property type="entry name" value="PDZ_sf"/>
</dbReference>
<feature type="compositionally biased region" description="Basic and acidic residues" evidence="1">
    <location>
        <begin position="559"/>
        <end position="568"/>
    </location>
</feature>
<dbReference type="PANTHER" id="PTHR10316:SF41">
    <property type="entry name" value="MAGI FAMILY MEMBER, X-LINKED A-RELATED"/>
    <property type="match status" value="1"/>
</dbReference>
<keyword evidence="4" id="KW-1185">Reference proteome</keyword>
<evidence type="ECO:0000313" key="4">
    <source>
        <dbReference type="Proteomes" id="UP000886611"/>
    </source>
</evidence>
<dbReference type="Gene3D" id="2.30.42.10">
    <property type="match status" value="3"/>
</dbReference>
<comment type="caution">
    <text evidence="3">The sequence shown here is derived from an EMBL/GenBank/DDBJ whole genome shotgun (WGS) entry which is preliminary data.</text>
</comment>
<dbReference type="SMART" id="SM00228">
    <property type="entry name" value="PDZ"/>
    <property type="match status" value="3"/>
</dbReference>
<feature type="domain" description="PDZ" evidence="2">
    <location>
        <begin position="102"/>
        <end position="158"/>
    </location>
</feature>
<dbReference type="FunFam" id="2.30.42.10:FF:000249">
    <property type="entry name" value="membrane-associated guanylate kinase, WW and PDZ domain-containing protein 1-like isoform X2"/>
    <property type="match status" value="1"/>
</dbReference>
<dbReference type="Pfam" id="PF00595">
    <property type="entry name" value="PDZ"/>
    <property type="match status" value="2"/>
</dbReference>
<feature type="domain" description="PDZ" evidence="2">
    <location>
        <begin position="192"/>
        <end position="274"/>
    </location>
</feature>
<evidence type="ECO:0000259" key="2">
    <source>
        <dbReference type="PROSITE" id="PS50106"/>
    </source>
</evidence>
<feature type="non-terminal residue" evidence="3">
    <location>
        <position position="709"/>
    </location>
</feature>
<feature type="compositionally biased region" description="Basic and acidic residues" evidence="1">
    <location>
        <begin position="471"/>
        <end position="507"/>
    </location>
</feature>
<dbReference type="InterPro" id="IPR001478">
    <property type="entry name" value="PDZ"/>
</dbReference>
<dbReference type="PANTHER" id="PTHR10316">
    <property type="entry name" value="MEMBRANE ASSOCIATED GUANYLATE KINASE-RELATED"/>
    <property type="match status" value="1"/>
</dbReference>
<dbReference type="GO" id="GO:0005911">
    <property type="term" value="C:cell-cell junction"/>
    <property type="evidence" value="ECO:0007669"/>
    <property type="project" value="TreeGrafter"/>
</dbReference>
<evidence type="ECO:0000313" key="3">
    <source>
        <dbReference type="EMBL" id="KAG2456137.1"/>
    </source>
</evidence>
<sequence>MSKAAVKKHHWRSKVQESFVPLGVPSGELGVAIGGGADYGEFPFVTTTQGGGPSLGDLILEIGGTPVMGLTLGDVRGVLNSCPHPVRIKTVSQADSLLPHKISKIQKGSPADRSDRLKVGDRLEGVDGHSILTMPHRDIVELFRKAGNSIRLRIIPHSSTNSSSLSESTDVEGDCRGHRSQRSRSKDSRYYTVDLERGPTGFGFSLRGGSEYNMGLYVLGLMEGGPASRSRKIQISDQLVEINGENTAGMTHTQAVEQIRRGGSRIHLVLKKGNGYVPHYGPDKKGDLSSTAKSGLIRGIQFKIQQGVASIAHHAGIASSSNKHCSKTPPELRRGDSNQPWQSPAENHCEGKELKKKKKGQSATAEPNISASNVEPDWWRQWDCLQSRLKEKGTSCTLKEDPRDILSDNSKEKEAYCVLGRNLENDRDVGLFANIEKDRKQKDWRPMKRDEFGEKLGGHKDGNEGAIKQSRNRDESCLEDRVEDRVREKRERSGDRRQDSRERTGDRHKYKSRDRDEAWEEPDEHGRGDPDGDGFQEVGRSRPCSRNLDYKNGGQKPGDPSDKSKMEVQQEITNRHTTRKSANKQYNTSALQAAKLEAPPQLDTSSQYAIKDKTPINAQSPLLSDQQDSVACVSILEETWNEQPSEKAELKPGLGCLGRQISMVSPVQNEMGGSMEEGEAQARKTMLPGPWLVPSKEKLLEVLGSNRLK</sequence>
<feature type="region of interest" description="Disordered" evidence="1">
    <location>
        <begin position="159"/>
        <end position="188"/>
    </location>
</feature>
<dbReference type="GO" id="GO:0005737">
    <property type="term" value="C:cytoplasm"/>
    <property type="evidence" value="ECO:0007669"/>
    <property type="project" value="TreeGrafter"/>
</dbReference>
<dbReference type="SUPFAM" id="SSF50156">
    <property type="entry name" value="PDZ domain-like"/>
    <property type="match status" value="3"/>
</dbReference>
<reference evidence="3 4" key="1">
    <citation type="journal article" date="2021" name="Cell">
        <title>Tracing the genetic footprints of vertebrate landing in non-teleost ray-finned fishes.</title>
        <authorList>
            <person name="Bi X."/>
            <person name="Wang K."/>
            <person name="Yang L."/>
            <person name="Pan H."/>
            <person name="Jiang H."/>
            <person name="Wei Q."/>
            <person name="Fang M."/>
            <person name="Yu H."/>
            <person name="Zhu C."/>
            <person name="Cai Y."/>
            <person name="He Y."/>
            <person name="Gan X."/>
            <person name="Zeng H."/>
            <person name="Yu D."/>
            <person name="Zhu Y."/>
            <person name="Jiang H."/>
            <person name="Qiu Q."/>
            <person name="Yang H."/>
            <person name="Zhang Y.E."/>
            <person name="Wang W."/>
            <person name="Zhu M."/>
            <person name="He S."/>
            <person name="Zhang G."/>
        </authorList>
    </citation>
    <scope>NUCLEOTIDE SEQUENCE [LARGE SCALE GENOMIC DNA]</scope>
    <source>
        <strain evidence="3">Bchr_013</strain>
    </source>
</reference>
<evidence type="ECO:0000256" key="1">
    <source>
        <dbReference type="SAM" id="MobiDB-lite"/>
    </source>
</evidence>
<feature type="region of interest" description="Disordered" evidence="1">
    <location>
        <begin position="440"/>
        <end position="588"/>
    </location>
</feature>